<dbReference type="AlphaFoldDB" id="Q75GA7"/>
<feature type="compositionally biased region" description="Basic and acidic residues" evidence="1">
    <location>
        <begin position="282"/>
        <end position="335"/>
    </location>
</feature>
<reference evidence="3" key="2">
    <citation type="journal article" date="2008" name="Nucleic Acids Res.">
        <title>The rice annotation project database (RAP-DB): 2008 update.</title>
        <authorList>
            <consortium name="The rice annotation project (RAP)"/>
        </authorList>
    </citation>
    <scope>GENOME REANNOTATION</scope>
    <source>
        <strain evidence="3">cv. Nipponbare</strain>
    </source>
</reference>
<dbReference type="Proteomes" id="UP000000763">
    <property type="component" value="Chromosome 5"/>
</dbReference>
<evidence type="ECO:0000313" key="2">
    <source>
        <dbReference type="EMBL" id="AAS98486.1"/>
    </source>
</evidence>
<accession>Q75GA7</accession>
<feature type="region of interest" description="Disordered" evidence="1">
    <location>
        <begin position="277"/>
        <end position="343"/>
    </location>
</feature>
<reference evidence="3" key="1">
    <citation type="journal article" date="2005" name="Nature">
        <title>The map-based sequence of the rice genome.</title>
        <authorList>
            <consortium name="International rice genome sequencing project (IRGSP)"/>
            <person name="Matsumoto T."/>
            <person name="Wu J."/>
            <person name="Kanamori H."/>
            <person name="Katayose Y."/>
            <person name="Fujisawa M."/>
            <person name="Namiki N."/>
            <person name="Mizuno H."/>
            <person name="Yamamoto K."/>
            <person name="Antonio B.A."/>
            <person name="Baba T."/>
            <person name="Sakata K."/>
            <person name="Nagamura Y."/>
            <person name="Aoki H."/>
            <person name="Arikawa K."/>
            <person name="Arita K."/>
            <person name="Bito T."/>
            <person name="Chiden Y."/>
            <person name="Fujitsuka N."/>
            <person name="Fukunaka R."/>
            <person name="Hamada M."/>
            <person name="Harada C."/>
            <person name="Hayashi A."/>
            <person name="Hijishita S."/>
            <person name="Honda M."/>
            <person name="Hosokawa S."/>
            <person name="Ichikawa Y."/>
            <person name="Idonuma A."/>
            <person name="Iijima M."/>
            <person name="Ikeda M."/>
            <person name="Ikeno M."/>
            <person name="Ito K."/>
            <person name="Ito S."/>
            <person name="Ito T."/>
            <person name="Ito Y."/>
            <person name="Ito Y."/>
            <person name="Iwabuchi A."/>
            <person name="Kamiya K."/>
            <person name="Karasawa W."/>
            <person name="Kurita K."/>
            <person name="Katagiri S."/>
            <person name="Kikuta A."/>
            <person name="Kobayashi H."/>
            <person name="Kobayashi N."/>
            <person name="Machita K."/>
            <person name="Maehara T."/>
            <person name="Masukawa M."/>
            <person name="Mizubayashi T."/>
            <person name="Mukai Y."/>
            <person name="Nagasaki H."/>
            <person name="Nagata Y."/>
            <person name="Naito S."/>
            <person name="Nakashima M."/>
            <person name="Nakama Y."/>
            <person name="Nakamichi Y."/>
            <person name="Nakamura M."/>
            <person name="Meguro A."/>
            <person name="Negishi M."/>
            <person name="Ohta I."/>
            <person name="Ohta T."/>
            <person name="Okamoto M."/>
            <person name="Ono N."/>
            <person name="Saji S."/>
            <person name="Sakaguchi M."/>
            <person name="Sakai K."/>
            <person name="Shibata M."/>
            <person name="Shimokawa T."/>
            <person name="Song J."/>
            <person name="Takazaki Y."/>
            <person name="Terasawa K."/>
            <person name="Tsugane M."/>
            <person name="Tsuji K."/>
            <person name="Ueda S."/>
            <person name="Waki K."/>
            <person name="Yamagata H."/>
            <person name="Yamamoto M."/>
            <person name="Yamamoto S."/>
            <person name="Yamane H."/>
            <person name="Yoshiki S."/>
            <person name="Yoshihara R."/>
            <person name="Yukawa K."/>
            <person name="Zhong H."/>
            <person name="Yano M."/>
            <person name="Yuan Q."/>
            <person name="Ouyang S."/>
            <person name="Liu J."/>
            <person name="Jones K.M."/>
            <person name="Gansberger K."/>
            <person name="Moffat K."/>
            <person name="Hill J."/>
            <person name="Bera J."/>
            <person name="Fadrosh D."/>
            <person name="Jin S."/>
            <person name="Johri S."/>
            <person name="Kim M."/>
            <person name="Overton L."/>
            <person name="Reardon M."/>
            <person name="Tsitrin T."/>
            <person name="Vuong H."/>
            <person name="Weaver B."/>
            <person name="Ciecko A."/>
            <person name="Tallon L."/>
            <person name="Jackson J."/>
            <person name="Pai G."/>
            <person name="Aken S.V."/>
            <person name="Utterback T."/>
            <person name="Reidmuller S."/>
            <person name="Feldblyum T."/>
            <person name="Hsiao J."/>
            <person name="Zismann V."/>
            <person name="Iobst S."/>
            <person name="de Vazeille A.R."/>
            <person name="Buell C.R."/>
            <person name="Ying K."/>
            <person name="Li Y."/>
            <person name="Lu T."/>
            <person name="Huang Y."/>
            <person name="Zhao Q."/>
            <person name="Feng Q."/>
            <person name="Zhang L."/>
            <person name="Zhu J."/>
            <person name="Weng Q."/>
            <person name="Mu J."/>
            <person name="Lu Y."/>
            <person name="Fan D."/>
            <person name="Liu Y."/>
            <person name="Guan J."/>
            <person name="Zhang Y."/>
            <person name="Yu S."/>
            <person name="Liu X."/>
            <person name="Zhang Y."/>
            <person name="Hong G."/>
            <person name="Han B."/>
            <person name="Choisne N."/>
            <person name="Demange N."/>
            <person name="Orjeda G."/>
            <person name="Samain S."/>
            <person name="Cattolico L."/>
            <person name="Pelletier E."/>
            <person name="Couloux A."/>
            <person name="Segurens B."/>
            <person name="Wincker P."/>
            <person name="D'Hont A."/>
            <person name="Scarpelli C."/>
            <person name="Weissenbach J."/>
            <person name="Salanoubat M."/>
            <person name="Quetier F."/>
            <person name="Yu Y."/>
            <person name="Kim H.R."/>
            <person name="Rambo T."/>
            <person name="Currie J."/>
            <person name="Collura K."/>
            <person name="Luo M."/>
            <person name="Yang T."/>
            <person name="Ammiraju J.S.S."/>
            <person name="Engler F."/>
            <person name="Soderlund C."/>
            <person name="Wing R.A."/>
            <person name="Palmer L.E."/>
            <person name="de la Bastide M."/>
            <person name="Spiegel L."/>
            <person name="Nascimento L."/>
            <person name="Zutavern T."/>
            <person name="O'Shaughnessy A."/>
            <person name="Dike S."/>
            <person name="Dedhia N."/>
            <person name="Preston R."/>
            <person name="Balija V."/>
            <person name="McCombie W.R."/>
            <person name="Chow T."/>
            <person name="Chen H."/>
            <person name="Chung M."/>
            <person name="Chen C."/>
            <person name="Shaw J."/>
            <person name="Wu H."/>
            <person name="Hsiao K."/>
            <person name="Chao Y."/>
            <person name="Chu M."/>
            <person name="Cheng C."/>
            <person name="Hour A."/>
            <person name="Lee P."/>
            <person name="Lin S."/>
            <person name="Lin Y."/>
            <person name="Liou J."/>
            <person name="Liu S."/>
            <person name="Hsing Y."/>
            <person name="Raghuvanshi S."/>
            <person name="Mohanty A."/>
            <person name="Bharti A.K."/>
            <person name="Gaur A."/>
            <person name="Gupta V."/>
            <person name="Kumar D."/>
            <person name="Ravi V."/>
            <person name="Vij S."/>
            <person name="Kapur A."/>
            <person name="Khurana P."/>
            <person name="Khurana P."/>
            <person name="Khurana J.P."/>
            <person name="Tyagi A.K."/>
            <person name="Gaikwad K."/>
            <person name="Singh A."/>
            <person name="Dalal V."/>
            <person name="Srivastava S."/>
            <person name="Dixit A."/>
            <person name="Pal A.K."/>
            <person name="Ghazi I.A."/>
            <person name="Yadav M."/>
            <person name="Pandit A."/>
            <person name="Bhargava A."/>
            <person name="Sureshbabu K."/>
            <person name="Batra K."/>
            <person name="Sharma T.R."/>
            <person name="Mohapatra T."/>
            <person name="Singh N.K."/>
            <person name="Messing J."/>
            <person name="Nelson A.B."/>
            <person name="Fuks G."/>
            <person name="Kavchok S."/>
            <person name="Keizer G."/>
            <person name="Linton E."/>
            <person name="Llaca V."/>
            <person name="Song R."/>
            <person name="Tanyolac B."/>
            <person name="Young S."/>
            <person name="Ho-Il K."/>
            <person name="Hahn J.H."/>
            <person name="Sangsakoo G."/>
            <person name="Vanavichit A."/>
            <person name="de Mattos Luiz.A.T."/>
            <person name="Zimmer P.D."/>
            <person name="Malone G."/>
            <person name="Dellagostin O."/>
            <person name="de Oliveira A.C."/>
            <person name="Bevan M."/>
            <person name="Bancroft I."/>
            <person name="Minx P."/>
            <person name="Cordum H."/>
            <person name="Wilson R."/>
            <person name="Cheng Z."/>
            <person name="Jin W."/>
            <person name="Jiang J."/>
            <person name="Leong S.A."/>
            <person name="Iwama H."/>
            <person name="Gojobori T."/>
            <person name="Itoh T."/>
            <person name="Niimura Y."/>
            <person name="Fujii Y."/>
            <person name="Habara T."/>
            <person name="Sakai H."/>
            <person name="Sato Y."/>
            <person name="Wilson G."/>
            <person name="Kumar K."/>
            <person name="McCouch S."/>
            <person name="Juretic N."/>
            <person name="Hoen D."/>
            <person name="Wright S."/>
            <person name="Bruskiewich R."/>
            <person name="Bureau T."/>
            <person name="Miyao A."/>
            <person name="Hirochika H."/>
            <person name="Nishikawa T."/>
            <person name="Kadowaki K."/>
            <person name="Sugiura M."/>
            <person name="Burr B."/>
            <person name="Sasaki T."/>
        </authorList>
    </citation>
    <scope>NUCLEOTIDE SEQUENCE [LARGE SCALE GENOMIC DNA]</scope>
    <source>
        <strain evidence="3">cv. Nipponbare</strain>
    </source>
</reference>
<feature type="region of interest" description="Disordered" evidence="1">
    <location>
        <begin position="1"/>
        <end position="250"/>
    </location>
</feature>
<proteinExistence type="predicted"/>
<feature type="compositionally biased region" description="Basic and acidic residues" evidence="1">
    <location>
        <begin position="154"/>
        <end position="172"/>
    </location>
</feature>
<gene>
    <name evidence="2" type="primary">OSJNBa0042F15.8</name>
</gene>
<feature type="compositionally biased region" description="Low complexity" evidence="1">
    <location>
        <begin position="133"/>
        <end position="151"/>
    </location>
</feature>
<protein>
    <submittedName>
        <fullName evidence="2">Uncharacterized protein</fullName>
    </submittedName>
</protein>
<feature type="compositionally biased region" description="Low complexity" evidence="1">
    <location>
        <begin position="204"/>
        <end position="223"/>
    </location>
</feature>
<name>Q75GA7_ORYSJ</name>
<evidence type="ECO:0000313" key="3">
    <source>
        <dbReference type="Proteomes" id="UP000000763"/>
    </source>
</evidence>
<feature type="compositionally biased region" description="Basic and acidic residues" evidence="1">
    <location>
        <begin position="53"/>
        <end position="62"/>
    </location>
</feature>
<organism evidence="2 3">
    <name type="scientific">Oryza sativa subsp. japonica</name>
    <name type="common">Rice</name>
    <dbReference type="NCBI Taxonomy" id="39947"/>
    <lineage>
        <taxon>Eukaryota</taxon>
        <taxon>Viridiplantae</taxon>
        <taxon>Streptophyta</taxon>
        <taxon>Embryophyta</taxon>
        <taxon>Tracheophyta</taxon>
        <taxon>Spermatophyta</taxon>
        <taxon>Magnoliopsida</taxon>
        <taxon>Liliopsida</taxon>
        <taxon>Poales</taxon>
        <taxon>Poaceae</taxon>
        <taxon>BOP clade</taxon>
        <taxon>Oryzoideae</taxon>
        <taxon>Oryzeae</taxon>
        <taxon>Oryzinae</taxon>
        <taxon>Oryza</taxon>
        <taxon>Oryza sativa</taxon>
    </lineage>
</organism>
<dbReference type="EMBL" id="AC145396">
    <property type="protein sequence ID" value="AAS98486.1"/>
    <property type="molecule type" value="Genomic_DNA"/>
</dbReference>
<feature type="compositionally biased region" description="Basic residues" evidence="1">
    <location>
        <begin position="226"/>
        <end position="237"/>
    </location>
</feature>
<sequence>MSLARGGSPRWTRSTDREGGGTPRGAHVVPTRHRRGSHAGDHAGDGTGGSDLPPDRTAEAARGRARAGTAQADPAAMAHSGTTVRRRRQTAATDGEWRRTASDDGATPSGKGRGRGEEIAGVSHRGFGRHGGATRTGRETTANNGRSPESPSEQEERGLEGERKLGEGEDAGRRRRPWRCSSASDEGGVPAADSDGGGVDEVARTTANATTSTARLGAAASGGRRAEKRRRWRAHGARAKEGTGAGDCKAKKREEGTGVLYIGLRGSIVAGMAAISPAEWGEVGRRERQDSQFESRPSRARARAGERGSGHGERGEGGDVGDVAREARERREWRLGRPASSSG</sequence>
<evidence type="ECO:0000256" key="1">
    <source>
        <dbReference type="SAM" id="MobiDB-lite"/>
    </source>
</evidence>